<dbReference type="EMBL" id="GBRH01257168">
    <property type="protein sequence ID" value="JAD40727.1"/>
    <property type="molecule type" value="Transcribed_RNA"/>
</dbReference>
<evidence type="ECO:0000313" key="1">
    <source>
        <dbReference type="EMBL" id="JAD40727.1"/>
    </source>
</evidence>
<protein>
    <submittedName>
        <fullName evidence="1">Uncharacterized protein</fullName>
    </submittedName>
</protein>
<sequence length="13" mass="1551">MRTTSSSRPCRRL</sequence>
<name>A0A0A9A106_ARUDO</name>
<accession>A0A0A9A106</accession>
<organism evidence="1">
    <name type="scientific">Arundo donax</name>
    <name type="common">Giant reed</name>
    <name type="synonym">Donax arundinaceus</name>
    <dbReference type="NCBI Taxonomy" id="35708"/>
    <lineage>
        <taxon>Eukaryota</taxon>
        <taxon>Viridiplantae</taxon>
        <taxon>Streptophyta</taxon>
        <taxon>Embryophyta</taxon>
        <taxon>Tracheophyta</taxon>
        <taxon>Spermatophyta</taxon>
        <taxon>Magnoliopsida</taxon>
        <taxon>Liliopsida</taxon>
        <taxon>Poales</taxon>
        <taxon>Poaceae</taxon>
        <taxon>PACMAD clade</taxon>
        <taxon>Arundinoideae</taxon>
        <taxon>Arundineae</taxon>
        <taxon>Arundo</taxon>
    </lineage>
</organism>
<reference evidence="1" key="2">
    <citation type="journal article" date="2015" name="Data Brief">
        <title>Shoot transcriptome of the giant reed, Arundo donax.</title>
        <authorList>
            <person name="Barrero R.A."/>
            <person name="Guerrero F.D."/>
            <person name="Moolhuijzen P."/>
            <person name="Goolsby J.A."/>
            <person name="Tidwell J."/>
            <person name="Bellgard S.E."/>
            <person name="Bellgard M.I."/>
        </authorList>
    </citation>
    <scope>NUCLEOTIDE SEQUENCE</scope>
    <source>
        <tissue evidence="1">Shoot tissue taken approximately 20 cm above the soil surface</tissue>
    </source>
</reference>
<proteinExistence type="predicted"/>
<reference evidence="1" key="1">
    <citation type="submission" date="2014-09" db="EMBL/GenBank/DDBJ databases">
        <authorList>
            <person name="Magalhaes I.L.F."/>
            <person name="Oliveira U."/>
            <person name="Santos F.R."/>
            <person name="Vidigal T.H.D.A."/>
            <person name="Brescovit A.D."/>
            <person name="Santos A.J."/>
        </authorList>
    </citation>
    <scope>NUCLEOTIDE SEQUENCE</scope>
    <source>
        <tissue evidence="1">Shoot tissue taken approximately 20 cm above the soil surface</tissue>
    </source>
</reference>